<evidence type="ECO:0000313" key="6">
    <source>
        <dbReference type="EnsemblProtists" id="EOD33874"/>
    </source>
</evidence>
<feature type="domain" description="PDZ" evidence="5">
    <location>
        <begin position="263"/>
        <end position="312"/>
    </location>
</feature>
<dbReference type="HOGENOM" id="CLU_835304_0_0_1"/>
<reference evidence="6" key="2">
    <citation type="submission" date="2024-10" db="UniProtKB">
        <authorList>
            <consortium name="EnsemblProtists"/>
        </authorList>
    </citation>
    <scope>IDENTIFICATION</scope>
</reference>
<dbReference type="SUPFAM" id="SSF51316">
    <property type="entry name" value="Mss4-like"/>
    <property type="match status" value="1"/>
</dbReference>
<name>A0A0D3KDN9_EMIH1</name>
<protein>
    <recommendedName>
        <fullName evidence="5">PDZ domain-containing protein</fullName>
    </recommendedName>
</protein>
<dbReference type="InterPro" id="IPR011323">
    <property type="entry name" value="Mss4/transl-control_tumour"/>
</dbReference>
<dbReference type="RefSeq" id="XP_005786303.1">
    <property type="nucleotide sequence ID" value="XM_005786246.1"/>
</dbReference>
<dbReference type="Pfam" id="PF04421">
    <property type="entry name" value="Mss4"/>
    <property type="match status" value="1"/>
</dbReference>
<evidence type="ECO:0000313" key="7">
    <source>
        <dbReference type="Proteomes" id="UP000013827"/>
    </source>
</evidence>
<dbReference type="SUPFAM" id="SSF50156">
    <property type="entry name" value="PDZ domain-like"/>
    <property type="match status" value="1"/>
</dbReference>
<keyword evidence="7" id="KW-1185">Reference proteome</keyword>
<evidence type="ECO:0000256" key="4">
    <source>
        <dbReference type="SAM" id="MobiDB-lite"/>
    </source>
</evidence>
<proteinExistence type="predicted"/>
<organism evidence="6 7">
    <name type="scientific">Emiliania huxleyi (strain CCMP1516)</name>
    <dbReference type="NCBI Taxonomy" id="280463"/>
    <lineage>
        <taxon>Eukaryota</taxon>
        <taxon>Haptista</taxon>
        <taxon>Haptophyta</taxon>
        <taxon>Prymnesiophyceae</taxon>
        <taxon>Isochrysidales</taxon>
        <taxon>Noelaerhabdaceae</taxon>
        <taxon>Emiliania</taxon>
    </lineage>
</organism>
<evidence type="ECO:0000256" key="1">
    <source>
        <dbReference type="ARBA" id="ARBA00022448"/>
    </source>
</evidence>
<evidence type="ECO:0000256" key="3">
    <source>
        <dbReference type="ARBA" id="ARBA00022927"/>
    </source>
</evidence>
<dbReference type="InterPro" id="IPR001478">
    <property type="entry name" value="PDZ"/>
</dbReference>
<dbReference type="KEGG" id="ehx:EMIHUDRAFT_441459"/>
<dbReference type="InterPro" id="IPR011057">
    <property type="entry name" value="Mss4-like_sf"/>
</dbReference>
<keyword evidence="3" id="KW-0653">Protein transport</keyword>
<dbReference type="GO" id="GO:0015031">
    <property type="term" value="P:protein transport"/>
    <property type="evidence" value="ECO:0007669"/>
    <property type="project" value="UniProtKB-KW"/>
</dbReference>
<dbReference type="GeneID" id="17263690"/>
<dbReference type="InterPro" id="IPR007515">
    <property type="entry name" value="Mss4"/>
</dbReference>
<dbReference type="PROSITE" id="PS51796">
    <property type="entry name" value="MSS4"/>
    <property type="match status" value="1"/>
</dbReference>
<dbReference type="Proteomes" id="UP000013827">
    <property type="component" value="Unassembled WGS sequence"/>
</dbReference>
<keyword evidence="2" id="KW-0344">Guanine-nucleotide releasing factor</keyword>
<dbReference type="CDD" id="cd00136">
    <property type="entry name" value="PDZ_canonical"/>
    <property type="match status" value="1"/>
</dbReference>
<dbReference type="RefSeq" id="XP_005769969.1">
    <property type="nucleotide sequence ID" value="XM_005769912.1"/>
</dbReference>
<dbReference type="GeneID" id="17279145"/>
<evidence type="ECO:0000259" key="5">
    <source>
        <dbReference type="PROSITE" id="PS50106"/>
    </source>
</evidence>
<dbReference type="Gene3D" id="2.170.150.10">
    <property type="entry name" value="Metal Binding Protein, Guanine Nucleotide Exchange Factor, Chain A"/>
    <property type="match status" value="1"/>
</dbReference>
<dbReference type="GO" id="GO:0005085">
    <property type="term" value="F:guanyl-nucleotide exchange factor activity"/>
    <property type="evidence" value="ECO:0007669"/>
    <property type="project" value="UniProtKB-KW"/>
</dbReference>
<dbReference type="EnsemblProtists" id="EOD17540">
    <property type="protein sequence ID" value="EOD17540"/>
    <property type="gene ID" value="EMIHUDRAFT_445209"/>
</dbReference>
<evidence type="ECO:0000256" key="2">
    <source>
        <dbReference type="ARBA" id="ARBA00022658"/>
    </source>
</evidence>
<dbReference type="InterPro" id="IPR036034">
    <property type="entry name" value="PDZ_sf"/>
</dbReference>
<dbReference type="PROSITE" id="PS50106">
    <property type="entry name" value="PDZ"/>
    <property type="match status" value="1"/>
</dbReference>
<dbReference type="GO" id="GO:0007264">
    <property type="term" value="P:small GTPase-mediated signal transduction"/>
    <property type="evidence" value="ECO:0007669"/>
    <property type="project" value="InterPro"/>
</dbReference>
<dbReference type="Gene3D" id="2.30.42.10">
    <property type="match status" value="1"/>
</dbReference>
<dbReference type="EnsemblProtists" id="EOD33874">
    <property type="protein sequence ID" value="EOD33874"/>
    <property type="gene ID" value="EMIHUDRAFT_441459"/>
</dbReference>
<dbReference type="SMART" id="SM00228">
    <property type="entry name" value="PDZ"/>
    <property type="match status" value="1"/>
</dbReference>
<dbReference type="PaxDb" id="2903-EOD17540"/>
<feature type="region of interest" description="Disordered" evidence="4">
    <location>
        <begin position="311"/>
        <end position="333"/>
    </location>
</feature>
<reference evidence="7" key="1">
    <citation type="journal article" date="2013" name="Nature">
        <title>Pan genome of the phytoplankton Emiliania underpins its global distribution.</title>
        <authorList>
            <person name="Read B.A."/>
            <person name="Kegel J."/>
            <person name="Klute M.J."/>
            <person name="Kuo A."/>
            <person name="Lefebvre S.C."/>
            <person name="Maumus F."/>
            <person name="Mayer C."/>
            <person name="Miller J."/>
            <person name="Monier A."/>
            <person name="Salamov A."/>
            <person name="Young J."/>
            <person name="Aguilar M."/>
            <person name="Claverie J.M."/>
            <person name="Frickenhaus S."/>
            <person name="Gonzalez K."/>
            <person name="Herman E.K."/>
            <person name="Lin Y.C."/>
            <person name="Napier J."/>
            <person name="Ogata H."/>
            <person name="Sarno A.F."/>
            <person name="Shmutz J."/>
            <person name="Schroeder D."/>
            <person name="de Vargas C."/>
            <person name="Verret F."/>
            <person name="von Dassow P."/>
            <person name="Valentin K."/>
            <person name="Van de Peer Y."/>
            <person name="Wheeler G."/>
            <person name="Dacks J.B."/>
            <person name="Delwiche C.F."/>
            <person name="Dyhrman S.T."/>
            <person name="Glockner G."/>
            <person name="John U."/>
            <person name="Richards T."/>
            <person name="Worden A.Z."/>
            <person name="Zhang X."/>
            <person name="Grigoriev I.V."/>
            <person name="Allen A.E."/>
            <person name="Bidle K."/>
            <person name="Borodovsky M."/>
            <person name="Bowler C."/>
            <person name="Brownlee C."/>
            <person name="Cock J.M."/>
            <person name="Elias M."/>
            <person name="Gladyshev V.N."/>
            <person name="Groth M."/>
            <person name="Guda C."/>
            <person name="Hadaegh A."/>
            <person name="Iglesias-Rodriguez M.D."/>
            <person name="Jenkins J."/>
            <person name="Jones B.M."/>
            <person name="Lawson T."/>
            <person name="Leese F."/>
            <person name="Lindquist E."/>
            <person name="Lobanov A."/>
            <person name="Lomsadze A."/>
            <person name="Malik S.B."/>
            <person name="Marsh M.E."/>
            <person name="Mackinder L."/>
            <person name="Mock T."/>
            <person name="Mueller-Roeber B."/>
            <person name="Pagarete A."/>
            <person name="Parker M."/>
            <person name="Probert I."/>
            <person name="Quesneville H."/>
            <person name="Raines C."/>
            <person name="Rensing S.A."/>
            <person name="Riano-Pachon D.M."/>
            <person name="Richier S."/>
            <person name="Rokitta S."/>
            <person name="Shiraiwa Y."/>
            <person name="Soanes D.M."/>
            <person name="van der Giezen M."/>
            <person name="Wahlund T.M."/>
            <person name="Williams B."/>
            <person name="Wilson W."/>
            <person name="Wolfe G."/>
            <person name="Wurch L.L."/>
        </authorList>
    </citation>
    <scope>NUCLEOTIDE SEQUENCE</scope>
</reference>
<accession>A0A0D3KDN9</accession>
<dbReference type="KEGG" id="ehx:EMIHUDRAFT_445209"/>
<keyword evidence="1" id="KW-0813">Transport</keyword>
<sequence length="333" mass="35181">MSEITSLCEPTSSEADGVLGGRCVDTGGINAGMLRCPRCFSRLLSQCGRLVERAGDEALLHVPRSSNASAEAADGAADSGTVTTAAAGTAADPAADTAPDGACGWDAVPHEWWWVVEDVNDVDNVALSYLVTPPAAGAIRLALCSECRCGPLGYQRDGEAKVWFAAPLLRQQDAMYADDAADFPLPAGLDVAQLQAMLDSGQATVAFKTTFEEARLGMMLQAEHKIWPETARDCPRLRETAEDAADGDGVEVTAFTEFEGRPGPVELSGKVKLGDKVARVNGQSTRGLDFAAVLEMIIDAPRPLTLHWERTGSRPQDASRVAHSDFKPIAGGP</sequence>
<dbReference type="AlphaFoldDB" id="A0A0D3KDN9"/>